<feature type="compositionally biased region" description="Polar residues" evidence="5">
    <location>
        <begin position="428"/>
        <end position="444"/>
    </location>
</feature>
<dbReference type="SMART" id="SM00220">
    <property type="entry name" value="S_TKc"/>
    <property type="match status" value="1"/>
</dbReference>
<name>D2AVT9_STRRD</name>
<protein>
    <submittedName>
        <fullName evidence="7">Serine/threonine protein kinase-like protein</fullName>
    </submittedName>
</protein>
<evidence type="ECO:0000313" key="7">
    <source>
        <dbReference type="EMBL" id="ACZ90735.1"/>
    </source>
</evidence>
<gene>
    <name evidence="7" type="ordered locus">Sros_8080</name>
</gene>
<feature type="compositionally biased region" description="Gly residues" evidence="5">
    <location>
        <begin position="383"/>
        <end position="400"/>
    </location>
</feature>
<feature type="compositionally biased region" description="Low complexity" evidence="5">
    <location>
        <begin position="554"/>
        <end position="563"/>
    </location>
</feature>
<dbReference type="HOGENOM" id="CLU_381263_0_0_11"/>
<sequence length="726" mass="73701">MGDFNPLLPEDPERVGVHILVGRLGQDPQQAVYLGHLPDEETLRVIRVLAPRPEATPQAREQITNGLHAAKRVSGAHTAKLIEVGWFDDSPYIVREHVEGRSLRQAVTADGPLTGDALEHLAVTTLTALTAIHLAGLTHDALTPDTVILGPDGPRVCDIGLGITSGEPDYRAPENLHAELNPGAAPTAGRPADLFSWAAALAYAATGKPPFGGELPRVMEGPADLTGIPAELAALLASCLDKNPHARPDTKAAMLRLLGEQSAVLITGDDTWQDEALPAVPQQPAPAQAPPPAGWGAPPLPQDPAPPAQATFVLRGAAQPGERPKRGGFSLVLVACVGVVALLSGLGLWAAGSYTSLGEAERAAANAAAAPHASLGLVDQGQQGPGQPQGDGQGIGVGDGVGEEPPDKVTVPWGATTDPQNPDVGPMQLNTGSPTVPAPSMTSFVTPPAIPTNAPVPPTAVPTAAPTAPPAPTATPSPSTTATVTVTPTPSATPTPPRVDPTPAPTATPSPSTTPRPSEPATETPAPAPSEPATETPTAKPTPPAVAPKPTPKPSATQTATVRPTPPAATPKPTPKPSSPPPVVEPTQPPAPTVKPTPPPATTKPTQSPAKSAPPAARSNPYTPQQACGSGYYVQRSASFPGGTTYQLYNTSTGSNCVVTMKTADVGTATSVWATLEVQGGSSKTDRGNFEYYAGGVILSSKGKCVRFSGGGPGGSTGTSSWANCG</sequence>
<feature type="compositionally biased region" description="Pro residues" evidence="5">
    <location>
        <begin position="448"/>
        <end position="460"/>
    </location>
</feature>
<feature type="domain" description="Protein kinase" evidence="6">
    <location>
        <begin position="18"/>
        <end position="265"/>
    </location>
</feature>
<dbReference type="RefSeq" id="WP_012894465.1">
    <property type="nucleotide sequence ID" value="NC_013595.1"/>
</dbReference>
<proteinExistence type="predicted"/>
<keyword evidence="3 7" id="KW-0418">Kinase</keyword>
<reference evidence="7 8" key="1">
    <citation type="journal article" date="2010" name="Stand. Genomic Sci.">
        <title>Complete genome sequence of Streptosporangium roseum type strain (NI 9100).</title>
        <authorList>
            <person name="Nolan M."/>
            <person name="Sikorski J."/>
            <person name="Jando M."/>
            <person name="Lucas S."/>
            <person name="Lapidus A."/>
            <person name="Glavina Del Rio T."/>
            <person name="Chen F."/>
            <person name="Tice H."/>
            <person name="Pitluck S."/>
            <person name="Cheng J.F."/>
            <person name="Chertkov O."/>
            <person name="Sims D."/>
            <person name="Meincke L."/>
            <person name="Brettin T."/>
            <person name="Han C."/>
            <person name="Detter J.C."/>
            <person name="Bruce D."/>
            <person name="Goodwin L."/>
            <person name="Land M."/>
            <person name="Hauser L."/>
            <person name="Chang Y.J."/>
            <person name="Jeffries C.D."/>
            <person name="Ivanova N."/>
            <person name="Mavromatis K."/>
            <person name="Mikhailova N."/>
            <person name="Chen A."/>
            <person name="Palaniappan K."/>
            <person name="Chain P."/>
            <person name="Rohde M."/>
            <person name="Goker M."/>
            <person name="Bristow J."/>
            <person name="Eisen J.A."/>
            <person name="Markowitz V."/>
            <person name="Hugenholtz P."/>
            <person name="Kyrpides N.C."/>
            <person name="Klenk H.P."/>
        </authorList>
    </citation>
    <scope>NUCLEOTIDE SEQUENCE [LARGE SCALE GENOMIC DNA]</scope>
    <source>
        <strain evidence="8">ATCC 12428 / DSM 43021 / JCM 3005 / NI 9100</strain>
    </source>
</reference>
<dbReference type="PANTHER" id="PTHR43289:SF34">
    <property type="entry name" value="SERINE_THREONINE-PROTEIN KINASE YBDM-RELATED"/>
    <property type="match status" value="1"/>
</dbReference>
<dbReference type="SUPFAM" id="SSF56112">
    <property type="entry name" value="Protein kinase-like (PK-like)"/>
    <property type="match status" value="1"/>
</dbReference>
<feature type="compositionally biased region" description="Pro residues" evidence="5">
    <location>
        <begin position="281"/>
        <end position="307"/>
    </location>
</feature>
<feature type="compositionally biased region" description="Low complexity" evidence="5">
    <location>
        <begin position="476"/>
        <end position="490"/>
    </location>
</feature>
<keyword evidence="2" id="KW-0547">Nucleotide-binding</keyword>
<evidence type="ECO:0000256" key="1">
    <source>
        <dbReference type="ARBA" id="ARBA00022679"/>
    </source>
</evidence>
<dbReference type="InterPro" id="IPR000719">
    <property type="entry name" value="Prot_kinase_dom"/>
</dbReference>
<keyword evidence="7" id="KW-0723">Serine/threonine-protein kinase</keyword>
<evidence type="ECO:0000256" key="3">
    <source>
        <dbReference type="ARBA" id="ARBA00022777"/>
    </source>
</evidence>
<keyword evidence="8" id="KW-1185">Reference proteome</keyword>
<evidence type="ECO:0000256" key="4">
    <source>
        <dbReference type="ARBA" id="ARBA00022840"/>
    </source>
</evidence>
<dbReference type="Gene3D" id="1.10.510.10">
    <property type="entry name" value="Transferase(Phosphotransferase) domain 1"/>
    <property type="match status" value="1"/>
</dbReference>
<keyword evidence="1" id="KW-0808">Transferase</keyword>
<feature type="region of interest" description="Disordered" evidence="5">
    <location>
        <begin position="281"/>
        <end position="308"/>
    </location>
</feature>
<feature type="compositionally biased region" description="Pro residues" evidence="5">
    <location>
        <begin position="491"/>
        <end position="518"/>
    </location>
</feature>
<dbReference type="eggNOG" id="COG3266">
    <property type="taxonomic scope" value="Bacteria"/>
</dbReference>
<feature type="compositionally biased region" description="Pro residues" evidence="5">
    <location>
        <begin position="564"/>
        <end position="602"/>
    </location>
</feature>
<evidence type="ECO:0000313" key="8">
    <source>
        <dbReference type="Proteomes" id="UP000002029"/>
    </source>
</evidence>
<keyword evidence="4" id="KW-0067">ATP-binding</keyword>
<dbReference type="Pfam" id="PF00069">
    <property type="entry name" value="Pkinase"/>
    <property type="match status" value="1"/>
</dbReference>
<feature type="compositionally biased region" description="Low complexity" evidence="5">
    <location>
        <begin position="603"/>
        <end position="621"/>
    </location>
</feature>
<dbReference type="Gene3D" id="3.30.200.20">
    <property type="entry name" value="Phosphorylase Kinase, domain 1"/>
    <property type="match status" value="1"/>
</dbReference>
<evidence type="ECO:0000256" key="5">
    <source>
        <dbReference type="SAM" id="MobiDB-lite"/>
    </source>
</evidence>
<dbReference type="eggNOG" id="COG0515">
    <property type="taxonomic scope" value="Bacteria"/>
</dbReference>
<dbReference type="OrthoDB" id="3529351at2"/>
<dbReference type="InterPro" id="IPR011009">
    <property type="entry name" value="Kinase-like_dom_sf"/>
</dbReference>
<dbReference type="AlphaFoldDB" id="D2AVT9"/>
<dbReference type="PROSITE" id="PS50011">
    <property type="entry name" value="PROTEIN_KINASE_DOM"/>
    <property type="match status" value="1"/>
</dbReference>
<feature type="compositionally biased region" description="Low complexity" evidence="5">
    <location>
        <begin position="519"/>
        <end position="539"/>
    </location>
</feature>
<feature type="region of interest" description="Disordered" evidence="5">
    <location>
        <begin position="377"/>
        <end position="624"/>
    </location>
</feature>
<dbReference type="STRING" id="479432.Sros_8080"/>
<accession>D2AVT9</accession>
<feature type="compositionally biased region" description="Pro residues" evidence="5">
    <location>
        <begin position="540"/>
        <end position="553"/>
    </location>
</feature>
<dbReference type="KEGG" id="sro:Sros_8080"/>
<dbReference type="GO" id="GO:0005524">
    <property type="term" value="F:ATP binding"/>
    <property type="evidence" value="ECO:0007669"/>
    <property type="project" value="UniProtKB-KW"/>
</dbReference>
<dbReference type="EMBL" id="CP001814">
    <property type="protein sequence ID" value="ACZ90735.1"/>
    <property type="molecule type" value="Genomic_DNA"/>
</dbReference>
<evidence type="ECO:0000259" key="6">
    <source>
        <dbReference type="PROSITE" id="PS50011"/>
    </source>
</evidence>
<dbReference type="Proteomes" id="UP000002029">
    <property type="component" value="Chromosome"/>
</dbReference>
<evidence type="ECO:0000256" key="2">
    <source>
        <dbReference type="ARBA" id="ARBA00022741"/>
    </source>
</evidence>
<organism evidence="7 8">
    <name type="scientific">Streptosporangium roseum (strain ATCC 12428 / DSM 43021 / JCM 3005 / KCTC 9067 / NCIMB 10171 / NRRL 2505 / NI 9100)</name>
    <dbReference type="NCBI Taxonomy" id="479432"/>
    <lineage>
        <taxon>Bacteria</taxon>
        <taxon>Bacillati</taxon>
        <taxon>Actinomycetota</taxon>
        <taxon>Actinomycetes</taxon>
        <taxon>Streptosporangiales</taxon>
        <taxon>Streptosporangiaceae</taxon>
        <taxon>Streptosporangium</taxon>
    </lineage>
</organism>
<dbReference type="PANTHER" id="PTHR43289">
    <property type="entry name" value="MITOGEN-ACTIVATED PROTEIN KINASE KINASE KINASE 20-RELATED"/>
    <property type="match status" value="1"/>
</dbReference>
<dbReference type="GO" id="GO:0004674">
    <property type="term" value="F:protein serine/threonine kinase activity"/>
    <property type="evidence" value="ECO:0007669"/>
    <property type="project" value="UniProtKB-KW"/>
</dbReference>